<dbReference type="VEuPathDB" id="VectorBase:MDOMA2_011719"/>
<accession>A0A1I8MYM0</accession>
<dbReference type="SMART" id="SM00697">
    <property type="entry name" value="DM8"/>
    <property type="match status" value="1"/>
</dbReference>
<dbReference type="AlphaFoldDB" id="A0A1I8MYM0"/>
<keyword evidence="1" id="KW-0732">Signal</keyword>
<feature type="chain" id="PRO_5044561027" description="MD-2-related lipid-recognition domain-containing protein" evidence="1">
    <location>
        <begin position="24"/>
        <end position="176"/>
    </location>
</feature>
<evidence type="ECO:0008006" key="3">
    <source>
        <dbReference type="Google" id="ProtNLM"/>
    </source>
</evidence>
<dbReference type="InterPro" id="IPR010512">
    <property type="entry name" value="DUF1091"/>
</dbReference>
<proteinExistence type="predicted"/>
<dbReference type="EnsemblMetazoa" id="MDOA009748-RB">
    <property type="protein sequence ID" value="MDOA009748-PB"/>
    <property type="gene ID" value="MDOA009748"/>
</dbReference>
<dbReference type="PANTHER" id="PTHR20898:SF0">
    <property type="entry name" value="DAEDALUS ON 3-RELATED"/>
    <property type="match status" value="1"/>
</dbReference>
<evidence type="ECO:0000313" key="2">
    <source>
        <dbReference type="EnsemblMetazoa" id="MDOA009748-PB"/>
    </source>
</evidence>
<organism evidence="2">
    <name type="scientific">Musca domestica</name>
    <name type="common">House fly</name>
    <dbReference type="NCBI Taxonomy" id="7370"/>
    <lineage>
        <taxon>Eukaryota</taxon>
        <taxon>Metazoa</taxon>
        <taxon>Ecdysozoa</taxon>
        <taxon>Arthropoda</taxon>
        <taxon>Hexapoda</taxon>
        <taxon>Insecta</taxon>
        <taxon>Pterygota</taxon>
        <taxon>Neoptera</taxon>
        <taxon>Endopterygota</taxon>
        <taxon>Diptera</taxon>
        <taxon>Brachycera</taxon>
        <taxon>Muscomorpha</taxon>
        <taxon>Muscoidea</taxon>
        <taxon>Muscidae</taxon>
        <taxon>Musca</taxon>
    </lineage>
</organism>
<dbReference type="eggNOG" id="ENOG502TC1W">
    <property type="taxonomic scope" value="Eukaryota"/>
</dbReference>
<protein>
    <recommendedName>
        <fullName evidence="3">MD-2-related lipid-recognition domain-containing protein</fullName>
    </recommendedName>
</protein>
<feature type="signal peptide" evidence="1">
    <location>
        <begin position="1"/>
        <end position="23"/>
    </location>
</feature>
<dbReference type="PANTHER" id="PTHR20898">
    <property type="entry name" value="DAEDALUS ON 3-RELATED-RELATED"/>
    <property type="match status" value="1"/>
</dbReference>
<evidence type="ECO:0000256" key="1">
    <source>
        <dbReference type="SAM" id="SignalP"/>
    </source>
</evidence>
<sequence length="176" mass="20463">MITYINFVFTVFIIICGLDSSQQFRLKFTKVECDTPNKSEVIFETCKVKAVSRNLQYISLNVTFRELPLYDINGTVAFFKRANGYKPFLYSFELNCETVKRLNPVTKLVWQWFQDNSNIGRLCPFETNFLIPRLENVYLEKSMLQLPVPGGDYACFTTWLLNNKTQLSVKVYGTIS</sequence>
<gene>
    <name evidence="2" type="primary">101899549</name>
</gene>
<reference evidence="2" key="1">
    <citation type="submission" date="2020-05" db="UniProtKB">
        <authorList>
            <consortium name="EnsemblMetazoa"/>
        </authorList>
    </citation>
    <scope>IDENTIFICATION</scope>
    <source>
        <strain evidence="2">Aabys</strain>
    </source>
</reference>
<dbReference type="VEuPathDB" id="VectorBase:MDOA009748"/>
<dbReference type="Pfam" id="PF06477">
    <property type="entry name" value="DUF1091"/>
    <property type="match status" value="1"/>
</dbReference>
<name>A0A1I8MYM0_MUSDO</name>